<dbReference type="Proteomes" id="UP000314011">
    <property type="component" value="Unassembled WGS sequence"/>
</dbReference>
<dbReference type="OrthoDB" id="7799739at2"/>
<dbReference type="InterPro" id="IPR050445">
    <property type="entry name" value="Bact_polysacc_biosynth/exp"/>
</dbReference>
<dbReference type="PANTHER" id="PTHR32309">
    <property type="entry name" value="TYROSINE-PROTEIN KINASE"/>
    <property type="match status" value="1"/>
</dbReference>
<evidence type="ECO:0000313" key="2">
    <source>
        <dbReference type="EMBL" id="TNY33314.1"/>
    </source>
</evidence>
<dbReference type="RefSeq" id="WP_140194002.1">
    <property type="nucleotide sequence ID" value="NZ_CP065915.1"/>
</dbReference>
<reference evidence="2 3" key="1">
    <citation type="submission" date="2019-06" db="EMBL/GenBank/DDBJ databases">
        <title>Genome of new Rhodobacteraceae sp. SM1903.</title>
        <authorList>
            <person name="Ren X."/>
        </authorList>
    </citation>
    <scope>NUCLEOTIDE SEQUENCE [LARGE SCALE GENOMIC DNA]</scope>
    <source>
        <strain evidence="2 3">SM1903</strain>
    </source>
</reference>
<accession>A0A5C5GGH9</accession>
<keyword evidence="1" id="KW-0175">Coiled coil</keyword>
<sequence length="563" mass="61695">MYQPTFDTMRPAPTRVTRTATVTEQPGAVAHYLDLLRLGSRRLALLALLGAALSGGLAVVKLITDPTYVATATVTVQPSNAELEFTRDYVRGASYDSANVVTQSHMEYLRSRETAVRVYEELAGGSSEPPPPPSLLSQAKRKVKQTLRWINSGVWPQSTGIEGEIDEIRDSMSLSMVESTFIMQIGVRWDDPQEAAIIANMLAEVYRDRNREQIAQSTQSLQDFLEGERAAAVEEAADLRSARSELMRENGITDFQTERTTLLQRLSQAESDLVSARSELSASNALLASFGEAQTNDRRNGLSVTTEEELALAQVRSVELEQLIAERTRTVADLRQEIARFAAFEAPLEEADAEIARVRDRINDIETRIINVRTELSDQMETLRLIDPATPPGFPAEPKVINSTLSGFVGGIILGLMLIFMKDLGATRAKTRADLAAAGDVRVLRPLNRADVRRGKGSVIDWPPLDTPLDIMVLDVKSDARSAKLADLLAERQLEGDNLMSGQLGWVTVPDYLPSDLGAVIVTLGRDEIDRADLSGMIDALRSRLRGDVPVGIVYLEPGTIAG</sequence>
<gene>
    <name evidence="2" type="ORF">FHY64_08595</name>
</gene>
<proteinExistence type="predicted"/>
<evidence type="ECO:0008006" key="4">
    <source>
        <dbReference type="Google" id="ProtNLM"/>
    </source>
</evidence>
<keyword evidence="3" id="KW-1185">Reference proteome</keyword>
<comment type="caution">
    <text evidence="2">The sequence shown here is derived from an EMBL/GenBank/DDBJ whole genome shotgun (WGS) entry which is preliminary data.</text>
</comment>
<evidence type="ECO:0000256" key="1">
    <source>
        <dbReference type="SAM" id="Coils"/>
    </source>
</evidence>
<dbReference type="AlphaFoldDB" id="A0A5C5GGH9"/>
<protein>
    <recommendedName>
        <fullName evidence="4">Polysaccharide chain length determinant N-terminal domain-containing protein</fullName>
    </recommendedName>
</protein>
<organism evidence="2 3">
    <name type="scientific">Pelagovum pacificum</name>
    <dbReference type="NCBI Taxonomy" id="2588711"/>
    <lineage>
        <taxon>Bacteria</taxon>
        <taxon>Pseudomonadati</taxon>
        <taxon>Pseudomonadota</taxon>
        <taxon>Alphaproteobacteria</taxon>
        <taxon>Rhodobacterales</taxon>
        <taxon>Paracoccaceae</taxon>
        <taxon>Pelagovum</taxon>
    </lineage>
</organism>
<feature type="coiled-coil region" evidence="1">
    <location>
        <begin position="317"/>
        <end position="375"/>
    </location>
</feature>
<dbReference type="PANTHER" id="PTHR32309:SF31">
    <property type="entry name" value="CAPSULAR EXOPOLYSACCHARIDE FAMILY"/>
    <property type="match status" value="1"/>
</dbReference>
<name>A0A5C5GGH9_9RHOB</name>
<evidence type="ECO:0000313" key="3">
    <source>
        <dbReference type="Proteomes" id="UP000314011"/>
    </source>
</evidence>
<dbReference type="EMBL" id="VFFF01000001">
    <property type="protein sequence ID" value="TNY33314.1"/>
    <property type="molecule type" value="Genomic_DNA"/>
</dbReference>